<keyword evidence="2" id="KW-0812">Transmembrane</keyword>
<feature type="region of interest" description="Disordered" evidence="1">
    <location>
        <begin position="49"/>
        <end position="69"/>
    </location>
</feature>
<gene>
    <name evidence="3" type="ORF">PATL70BA_1460</name>
</gene>
<evidence type="ECO:0000313" key="4">
    <source>
        <dbReference type="Proteomes" id="UP000279029"/>
    </source>
</evidence>
<keyword evidence="2" id="KW-0472">Membrane</keyword>
<dbReference type="KEGG" id="cbar:PATL70BA_1460"/>
<feature type="compositionally biased region" description="Basic residues" evidence="1">
    <location>
        <begin position="53"/>
        <end position="69"/>
    </location>
</feature>
<organism evidence="3 4">
    <name type="scientific">Petrocella atlantisensis</name>
    <dbReference type="NCBI Taxonomy" id="2173034"/>
    <lineage>
        <taxon>Bacteria</taxon>
        <taxon>Bacillati</taxon>
        <taxon>Bacillota</taxon>
        <taxon>Clostridia</taxon>
        <taxon>Lachnospirales</taxon>
        <taxon>Vallitaleaceae</taxon>
        <taxon>Petrocella</taxon>
    </lineage>
</organism>
<protein>
    <submittedName>
        <fullName evidence="3">Uncharacterized protein</fullName>
    </submittedName>
</protein>
<evidence type="ECO:0000256" key="1">
    <source>
        <dbReference type="SAM" id="MobiDB-lite"/>
    </source>
</evidence>
<dbReference type="EMBL" id="LR130778">
    <property type="protein sequence ID" value="VDN47345.1"/>
    <property type="molecule type" value="Genomic_DNA"/>
</dbReference>
<feature type="transmembrane region" description="Helical" evidence="2">
    <location>
        <begin position="12"/>
        <end position="31"/>
    </location>
</feature>
<proteinExistence type="predicted"/>
<accession>A0A3P7NWM0</accession>
<keyword evidence="2" id="KW-1133">Transmembrane helix</keyword>
<sequence length="69" mass="8086">MFFASSLRCFIVFLPIITLLLFRFRLVLIFIGKIGTKFCIENIKATIGNSQSRTKKRPAHRKVYRPHCQ</sequence>
<name>A0A3P7NWM0_9FIRM</name>
<dbReference type="Proteomes" id="UP000279029">
    <property type="component" value="Chromosome"/>
</dbReference>
<keyword evidence="4" id="KW-1185">Reference proteome</keyword>
<evidence type="ECO:0000256" key="2">
    <source>
        <dbReference type="SAM" id="Phobius"/>
    </source>
</evidence>
<dbReference type="AlphaFoldDB" id="A0A3P7NWM0"/>
<reference evidence="3 4" key="1">
    <citation type="submission" date="2018-09" db="EMBL/GenBank/DDBJ databases">
        <authorList>
            <person name="Postec A."/>
        </authorList>
    </citation>
    <scope>NUCLEOTIDE SEQUENCE [LARGE SCALE GENOMIC DNA]</scope>
    <source>
        <strain evidence="3">70B-A</strain>
    </source>
</reference>
<evidence type="ECO:0000313" key="3">
    <source>
        <dbReference type="EMBL" id="VDN47345.1"/>
    </source>
</evidence>